<evidence type="ECO:0000259" key="3">
    <source>
        <dbReference type="PROSITE" id="PS50878"/>
    </source>
</evidence>
<dbReference type="InterPro" id="IPR051083">
    <property type="entry name" value="GrpII_Intron_Splice-Mob/Def"/>
</dbReference>
<dbReference type="CDD" id="cd01646">
    <property type="entry name" value="RT_Bac_retron_I"/>
    <property type="match status" value="1"/>
</dbReference>
<keyword evidence="4" id="KW-0808">Transferase</keyword>
<dbReference type="HOGENOM" id="CLU_013584_0_0_6"/>
<accession>H8Z6A0</accession>
<dbReference type="eggNOG" id="COG3344">
    <property type="taxonomic scope" value="Bacteria"/>
</dbReference>
<protein>
    <submittedName>
        <fullName evidence="4">Retron-type reverse transcriptase</fullName>
    </submittedName>
</protein>
<dbReference type="GO" id="GO:0003964">
    <property type="term" value="F:RNA-directed DNA polymerase activity"/>
    <property type="evidence" value="ECO:0007669"/>
    <property type="project" value="UniProtKB-KW"/>
</dbReference>
<sequence length="425" mass="48083">MPRRHRDLFGGIANFAALYAATERAARGKRRNPGVAAFLARLEPELLNLERELRGGSYRPGRYVAFEVREPKRRMISAARFRDRVVHQALCAVVEPLFERGFIHDSYANRLGKGTHRAVQRYEHYRNRRAQVLRADIYRYFPAIDHAILKADLRRRIACEQTLWLVDTVIDASNAQEPVDLLFPGDDLLTPLERRRGLPIGNLTSQFFANVYLDRLDHFAKEVLRAPGYLRYVDDFALFHDDPSVLAEWQVRIAEFLVGRRLLLHPRKTFIVPTAQPARFLGYELHAGGRRRLPEENVRRFRNRLRGLRDRWRAGRVSCQEVQQRVQAWIAHAEFADTLGLRHAIFRGGVFDPVRGPDRSPARGACCGAAPGTTIQGICARATATGTTPATGTTTSVSAWPVRSQAGADGFTDPSGERGSVQDRS</sequence>
<dbReference type="SUPFAM" id="SSF56672">
    <property type="entry name" value="DNA/RNA polymerases"/>
    <property type="match status" value="1"/>
</dbReference>
<evidence type="ECO:0000313" key="5">
    <source>
        <dbReference type="Proteomes" id="UP000002964"/>
    </source>
</evidence>
<evidence type="ECO:0000256" key="2">
    <source>
        <dbReference type="SAM" id="MobiDB-lite"/>
    </source>
</evidence>
<dbReference type="PANTHER" id="PTHR34047:SF8">
    <property type="entry name" value="PROTEIN YKFC"/>
    <property type="match status" value="1"/>
</dbReference>
<dbReference type="Pfam" id="PF00078">
    <property type="entry name" value="RVT_1"/>
    <property type="match status" value="1"/>
</dbReference>
<keyword evidence="4" id="KW-0548">Nucleotidyltransferase</keyword>
<dbReference type="STRING" id="631362.Thi970DRAFT_04338"/>
<feature type="compositionally biased region" description="Low complexity" evidence="2">
    <location>
        <begin position="386"/>
        <end position="395"/>
    </location>
</feature>
<dbReference type="InterPro" id="IPR043502">
    <property type="entry name" value="DNA/RNA_pol_sf"/>
</dbReference>
<dbReference type="PROSITE" id="PS50878">
    <property type="entry name" value="RT_POL"/>
    <property type="match status" value="1"/>
</dbReference>
<feature type="region of interest" description="Disordered" evidence="2">
    <location>
        <begin position="386"/>
        <end position="425"/>
    </location>
</feature>
<proteinExistence type="inferred from homology"/>
<organism evidence="4 5">
    <name type="scientific">Thiorhodovibrio frisius</name>
    <dbReference type="NCBI Taxonomy" id="631362"/>
    <lineage>
        <taxon>Bacteria</taxon>
        <taxon>Pseudomonadati</taxon>
        <taxon>Pseudomonadota</taxon>
        <taxon>Gammaproteobacteria</taxon>
        <taxon>Chromatiales</taxon>
        <taxon>Chromatiaceae</taxon>
        <taxon>Thiorhodovibrio</taxon>
    </lineage>
</organism>
<reference evidence="5" key="1">
    <citation type="submission" date="2011-06" db="EMBL/GenBank/DDBJ databases">
        <authorList>
            <consortium name="US DOE Joint Genome Institute (JGI-PGF)"/>
            <person name="Lucas S."/>
            <person name="Han J."/>
            <person name="Lapidus A."/>
            <person name="Cheng J.-F."/>
            <person name="Goodwin L."/>
            <person name="Pitluck S."/>
            <person name="Peters L."/>
            <person name="Land M.L."/>
            <person name="Hauser L."/>
            <person name="Vogl K."/>
            <person name="Liu Z."/>
            <person name="Overmann J."/>
            <person name="Frigaard N.-U."/>
            <person name="Bryant D.A."/>
            <person name="Woyke T.J."/>
        </authorList>
    </citation>
    <scope>NUCLEOTIDE SEQUENCE [LARGE SCALE GENOMIC DNA]</scope>
    <source>
        <strain evidence="5">970</strain>
    </source>
</reference>
<name>H8Z6A0_9GAMM</name>
<gene>
    <name evidence="4" type="ORF">Thi970DRAFT_04338</name>
</gene>
<keyword evidence="5" id="KW-1185">Reference proteome</keyword>
<dbReference type="AlphaFoldDB" id="H8Z6A0"/>
<reference evidence="4 5" key="2">
    <citation type="submission" date="2011-11" db="EMBL/GenBank/DDBJ databases">
        <authorList>
            <consortium name="US DOE Joint Genome Institute"/>
            <person name="Lucas S."/>
            <person name="Han J."/>
            <person name="Lapidus A."/>
            <person name="Cheng J.-F."/>
            <person name="Goodwin L."/>
            <person name="Pitluck S."/>
            <person name="Peters L."/>
            <person name="Ovchinnikova G."/>
            <person name="Zhang X."/>
            <person name="Detter J.C."/>
            <person name="Han C."/>
            <person name="Tapia R."/>
            <person name="Land M."/>
            <person name="Hauser L."/>
            <person name="Kyrpides N."/>
            <person name="Ivanova N."/>
            <person name="Pagani I."/>
            <person name="Vogl K."/>
            <person name="Liu Z."/>
            <person name="Overmann J."/>
            <person name="Frigaard N.-U."/>
            <person name="Bryant D."/>
            <person name="Woyke T."/>
        </authorList>
    </citation>
    <scope>NUCLEOTIDE SEQUENCE [LARGE SCALE GENOMIC DNA]</scope>
    <source>
        <strain evidence="4 5">970</strain>
    </source>
</reference>
<evidence type="ECO:0000313" key="4">
    <source>
        <dbReference type="EMBL" id="EIC20684.1"/>
    </source>
</evidence>
<dbReference type="PANTHER" id="PTHR34047">
    <property type="entry name" value="NUCLEAR INTRON MATURASE 1, MITOCHONDRIAL-RELATED"/>
    <property type="match status" value="1"/>
</dbReference>
<keyword evidence="4" id="KW-0695">RNA-directed DNA polymerase</keyword>
<dbReference type="Proteomes" id="UP000002964">
    <property type="component" value="Unassembled WGS sequence"/>
</dbReference>
<dbReference type="EMBL" id="JH603170">
    <property type="protein sequence ID" value="EIC20684.1"/>
    <property type="molecule type" value="Genomic_DNA"/>
</dbReference>
<comment type="similarity">
    <text evidence="1">Belongs to the bacterial reverse transcriptase family.</text>
</comment>
<evidence type="ECO:0000256" key="1">
    <source>
        <dbReference type="ARBA" id="ARBA00034120"/>
    </source>
</evidence>
<dbReference type="InterPro" id="IPR000477">
    <property type="entry name" value="RT_dom"/>
</dbReference>
<feature type="domain" description="Reverse transcriptase" evidence="3">
    <location>
        <begin position="1"/>
        <end position="285"/>
    </location>
</feature>